<accession>A0A418YLF8</accession>
<sequence length="76" mass="8443">MLMLCTDAIEVKAIGERLRLIVPSGSDNVEFDLSLNQTLRLCEALRRLVAFELTEGFASTPATVLRLRKPRKAKGV</sequence>
<dbReference type="AlphaFoldDB" id="A0A418YLF8"/>
<comment type="caution">
    <text evidence="1">The sequence shown here is derived from an EMBL/GenBank/DDBJ whole genome shotgun (WGS) entry which is preliminary data.</text>
</comment>
<evidence type="ECO:0000313" key="1">
    <source>
        <dbReference type="EMBL" id="RJG51810.1"/>
    </source>
</evidence>
<dbReference type="Proteomes" id="UP000283469">
    <property type="component" value="Unassembled WGS sequence"/>
</dbReference>
<organism evidence="1 2">
    <name type="scientific">Sphingobium terrigena</name>
    <dbReference type="NCBI Taxonomy" id="2304063"/>
    <lineage>
        <taxon>Bacteria</taxon>
        <taxon>Pseudomonadati</taxon>
        <taxon>Pseudomonadota</taxon>
        <taxon>Alphaproteobacteria</taxon>
        <taxon>Sphingomonadales</taxon>
        <taxon>Sphingomonadaceae</taxon>
        <taxon>Sphingobium</taxon>
    </lineage>
</organism>
<dbReference type="EMBL" id="QVRA01000039">
    <property type="protein sequence ID" value="RJG51810.1"/>
    <property type="molecule type" value="Genomic_DNA"/>
</dbReference>
<gene>
    <name evidence="1" type="ORF">D0Z70_22540</name>
</gene>
<protein>
    <submittedName>
        <fullName evidence="1">Uncharacterized protein</fullName>
    </submittedName>
</protein>
<evidence type="ECO:0000313" key="2">
    <source>
        <dbReference type="Proteomes" id="UP000283469"/>
    </source>
</evidence>
<dbReference type="RefSeq" id="WP_119750259.1">
    <property type="nucleotide sequence ID" value="NZ_QVRA01000039.1"/>
</dbReference>
<reference evidence="1 2" key="1">
    <citation type="submission" date="2018-08" db="EMBL/GenBank/DDBJ databases">
        <title>Sphingobium sp. EO9.</title>
        <authorList>
            <person name="Park Y."/>
            <person name="Kim K.H."/>
            <person name="Jeon C.O."/>
        </authorList>
    </citation>
    <scope>NUCLEOTIDE SEQUENCE [LARGE SCALE GENOMIC DNA]</scope>
    <source>
        <strain evidence="1 2">EO9</strain>
    </source>
</reference>
<keyword evidence="2" id="KW-1185">Reference proteome</keyword>
<name>A0A418YLF8_9SPHN</name>
<proteinExistence type="predicted"/>